<evidence type="ECO:0000256" key="1">
    <source>
        <dbReference type="SAM" id="MobiDB-lite"/>
    </source>
</evidence>
<evidence type="ECO:0000313" key="2">
    <source>
        <dbReference type="EMBL" id="OCB02037.1"/>
    </source>
</evidence>
<dbReference type="RefSeq" id="WP_065413856.1">
    <property type="nucleotide sequence ID" value="NZ_MASQ01000102.1"/>
</dbReference>
<reference evidence="2 3" key="1">
    <citation type="submission" date="2016-07" db="EMBL/GenBank/DDBJ databases">
        <title>Draft genome of a psychrotolerant acidophile Acidithiobacillus ferrivorans strain YL15.</title>
        <authorList>
            <person name="Peng T."/>
            <person name="Ma L."/>
            <person name="Nan M."/>
            <person name="An N."/>
            <person name="Wang M."/>
            <person name="Qiu G."/>
            <person name="Zeng W."/>
        </authorList>
    </citation>
    <scope>NUCLEOTIDE SEQUENCE [LARGE SCALE GENOMIC DNA]</scope>
    <source>
        <strain evidence="2 3">YL15</strain>
    </source>
</reference>
<feature type="region of interest" description="Disordered" evidence="1">
    <location>
        <begin position="63"/>
        <end position="100"/>
    </location>
</feature>
<proteinExistence type="predicted"/>
<evidence type="ECO:0000313" key="3">
    <source>
        <dbReference type="Proteomes" id="UP000093129"/>
    </source>
</evidence>
<comment type="caution">
    <text evidence="2">The sequence shown here is derived from an EMBL/GenBank/DDBJ whole genome shotgun (WGS) entry which is preliminary data.</text>
</comment>
<accession>A0A1B9BWF5</accession>
<dbReference type="AlphaFoldDB" id="A0A1B9BWF5"/>
<dbReference type="Proteomes" id="UP000093129">
    <property type="component" value="Unassembled WGS sequence"/>
</dbReference>
<organism evidence="2 3">
    <name type="scientific">Acidithiobacillus ferrivorans</name>
    <dbReference type="NCBI Taxonomy" id="160808"/>
    <lineage>
        <taxon>Bacteria</taxon>
        <taxon>Pseudomonadati</taxon>
        <taxon>Pseudomonadota</taxon>
        <taxon>Acidithiobacillia</taxon>
        <taxon>Acidithiobacillales</taxon>
        <taxon>Acidithiobacillaceae</taxon>
        <taxon>Acidithiobacillus</taxon>
    </lineage>
</organism>
<protein>
    <submittedName>
        <fullName evidence="2">Uncharacterized protein</fullName>
    </submittedName>
</protein>
<gene>
    <name evidence="2" type="ORF">BBC27_14845</name>
</gene>
<sequence>MNARAQQLQEAAGAWLAANKHWARGCQKPDSLAPRHRITPEAADGRELLDLRRAVPVPAADRRGLPVLASSPPRDRQDDGRYAPYASCAPARLPHPGDLAEDDGDARRAIVRAAIMSRYTGTYGDVLDLLLHGRDLHAIADEVGLTWHRVRQIVRGNSQRPDEGSLVAWLESIAGDLDMEALVALVQPAPVTVQPVHTLKKRYQKQAVLGQLAWDFESMGVAA</sequence>
<dbReference type="EMBL" id="MASQ01000102">
    <property type="protein sequence ID" value="OCB02037.1"/>
    <property type="molecule type" value="Genomic_DNA"/>
</dbReference>
<name>A0A1B9BWF5_9PROT</name>